<evidence type="ECO:0000256" key="3">
    <source>
        <dbReference type="ARBA" id="ARBA00023288"/>
    </source>
</evidence>
<feature type="compositionally biased region" description="Basic residues" evidence="4">
    <location>
        <begin position="21"/>
        <end position="32"/>
    </location>
</feature>
<protein>
    <submittedName>
        <fullName evidence="5">Uncharacterized protein</fullName>
    </submittedName>
</protein>
<keyword evidence="3" id="KW-0449">Lipoprotein</keyword>
<evidence type="ECO:0000313" key="6">
    <source>
        <dbReference type="Proteomes" id="UP000006790"/>
    </source>
</evidence>
<dbReference type="Proteomes" id="UP000006790">
    <property type="component" value="Chromosome 2"/>
</dbReference>
<feature type="compositionally biased region" description="Polar residues" evidence="4">
    <location>
        <begin position="67"/>
        <end position="77"/>
    </location>
</feature>
<keyword evidence="6" id="KW-1185">Reference proteome</keyword>
<keyword evidence="2" id="KW-0564">Palmitate</keyword>
<evidence type="ECO:0000313" key="5">
    <source>
        <dbReference type="EMBL" id="AET38014.1"/>
    </source>
</evidence>
<dbReference type="GeneID" id="11470583"/>
<organism evidence="5 6">
    <name type="scientific">Eremothecium cymbalariae (strain CBS 270.75 / DBVPG 7215 / KCTC 17166 / NRRL Y-17582)</name>
    <name type="common">Yeast</name>
    <dbReference type="NCBI Taxonomy" id="931890"/>
    <lineage>
        <taxon>Eukaryota</taxon>
        <taxon>Fungi</taxon>
        <taxon>Dikarya</taxon>
        <taxon>Ascomycota</taxon>
        <taxon>Saccharomycotina</taxon>
        <taxon>Saccharomycetes</taxon>
        <taxon>Saccharomycetales</taxon>
        <taxon>Saccharomycetaceae</taxon>
        <taxon>Eremothecium</taxon>
    </lineage>
</organism>
<feature type="region of interest" description="Disordered" evidence="4">
    <location>
        <begin position="1"/>
        <end position="132"/>
    </location>
</feature>
<sequence>MGLCASKDHLKKEVRVVNQKKPTKKNQKKPAKTSKAGSTSKPHIRKTPTKEHNPSESTVSKGKKLSEITTVEDTQLTPREAAKKAAEERINKQKEKLEKGELGRRLANERAKSGRNLLQESIRNHQIQKISE</sequence>
<dbReference type="FunCoup" id="G8JPQ9">
    <property type="interactions" value="36"/>
</dbReference>
<dbReference type="AlphaFoldDB" id="G8JPQ9"/>
<feature type="compositionally biased region" description="Basic and acidic residues" evidence="4">
    <location>
        <begin position="80"/>
        <end position="112"/>
    </location>
</feature>
<dbReference type="OMA" id="TSKPHIR"/>
<evidence type="ECO:0000256" key="2">
    <source>
        <dbReference type="ARBA" id="ARBA00023139"/>
    </source>
</evidence>
<feature type="compositionally biased region" description="Basic and acidic residues" evidence="4">
    <location>
        <begin position="1"/>
        <end position="15"/>
    </location>
</feature>
<dbReference type="InParanoid" id="G8JPQ9"/>
<dbReference type="InterPro" id="IPR031632">
    <property type="entry name" value="SVIP"/>
</dbReference>
<dbReference type="KEGG" id="erc:Ecym_2268"/>
<proteinExistence type="predicted"/>
<evidence type="ECO:0000256" key="1">
    <source>
        <dbReference type="ARBA" id="ARBA00022707"/>
    </source>
</evidence>
<dbReference type="Pfam" id="PF15811">
    <property type="entry name" value="SVIP"/>
    <property type="match status" value="1"/>
</dbReference>
<dbReference type="RefSeq" id="XP_003644831.1">
    <property type="nucleotide sequence ID" value="XM_003644783.1"/>
</dbReference>
<reference evidence="6" key="1">
    <citation type="journal article" date="2012" name="G3 (Bethesda)">
        <title>Pichia sorbitophila, an interspecies yeast hybrid reveals early steps of genome resolution following polyploidization.</title>
        <authorList>
            <person name="Leh Louis V."/>
            <person name="Despons L."/>
            <person name="Friedrich A."/>
            <person name="Martin T."/>
            <person name="Durrens P."/>
            <person name="Casaregola S."/>
            <person name="Neuveglise C."/>
            <person name="Fairhead C."/>
            <person name="Marck C."/>
            <person name="Cruz J.A."/>
            <person name="Straub M.L."/>
            <person name="Kugler V."/>
            <person name="Sacerdot C."/>
            <person name="Uzunov Z."/>
            <person name="Thierry A."/>
            <person name="Weiss S."/>
            <person name="Bleykasten C."/>
            <person name="De Montigny J."/>
            <person name="Jacques N."/>
            <person name="Jung P."/>
            <person name="Lemaire M."/>
            <person name="Mallet S."/>
            <person name="Morel G."/>
            <person name="Richard G.F."/>
            <person name="Sarkar A."/>
            <person name="Savel G."/>
            <person name="Schacherer J."/>
            <person name="Seret M.L."/>
            <person name="Talla E."/>
            <person name="Samson G."/>
            <person name="Jubin C."/>
            <person name="Poulain J."/>
            <person name="Vacherie B."/>
            <person name="Barbe V."/>
            <person name="Pelletier E."/>
            <person name="Sherman D.J."/>
            <person name="Westhof E."/>
            <person name="Weissenbach J."/>
            <person name="Baret P.V."/>
            <person name="Wincker P."/>
            <person name="Gaillardin C."/>
            <person name="Dujon B."/>
            <person name="Souciet J.L."/>
        </authorList>
    </citation>
    <scope>NUCLEOTIDE SEQUENCE [LARGE SCALE GENOMIC DNA]</scope>
    <source>
        <strain evidence="6">CBS 270.75 / DBVPG 7215 / KCTC 17166 / NRRL Y-17582</strain>
    </source>
</reference>
<accession>G8JPQ9</accession>
<evidence type="ECO:0000256" key="4">
    <source>
        <dbReference type="SAM" id="MobiDB-lite"/>
    </source>
</evidence>
<name>G8JPQ9_ERECY</name>
<gene>
    <name evidence="5" type="ordered locus">Ecym_2268</name>
</gene>
<dbReference type="EMBL" id="CP002498">
    <property type="protein sequence ID" value="AET38014.1"/>
    <property type="molecule type" value="Genomic_DNA"/>
</dbReference>
<keyword evidence="1" id="KW-0519">Myristate</keyword>
<dbReference type="HOGENOM" id="CLU_154049_0_0_1"/>
<feature type="compositionally biased region" description="Polar residues" evidence="4">
    <location>
        <begin position="116"/>
        <end position="132"/>
    </location>
</feature>